<evidence type="ECO:0000256" key="1">
    <source>
        <dbReference type="SAM" id="MobiDB-lite"/>
    </source>
</evidence>
<feature type="region of interest" description="Disordered" evidence="1">
    <location>
        <begin position="82"/>
        <end position="136"/>
    </location>
</feature>
<dbReference type="Proteomes" id="UP000824120">
    <property type="component" value="Chromosome 1"/>
</dbReference>
<dbReference type="OrthoDB" id="1306017at2759"/>
<gene>
    <name evidence="2" type="ORF">H5410_003770</name>
</gene>
<evidence type="ECO:0000313" key="3">
    <source>
        <dbReference type="Proteomes" id="UP000824120"/>
    </source>
</evidence>
<evidence type="ECO:0000313" key="2">
    <source>
        <dbReference type="EMBL" id="KAG5632053.1"/>
    </source>
</evidence>
<protein>
    <recommendedName>
        <fullName evidence="4">Gag-pol polyprotein</fullName>
    </recommendedName>
</protein>
<evidence type="ECO:0008006" key="4">
    <source>
        <dbReference type="Google" id="ProtNLM"/>
    </source>
</evidence>
<keyword evidence="3" id="KW-1185">Reference proteome</keyword>
<accession>A0A9J6B5J9</accession>
<name>A0A9J6B5J9_SOLCO</name>
<dbReference type="AlphaFoldDB" id="A0A9J6B5J9"/>
<proteinExistence type="predicted"/>
<feature type="compositionally biased region" description="Polar residues" evidence="1">
    <location>
        <begin position="94"/>
        <end position="115"/>
    </location>
</feature>
<comment type="caution">
    <text evidence="2">The sequence shown here is derived from an EMBL/GenBank/DDBJ whole genome shotgun (WGS) entry which is preliminary data.</text>
</comment>
<organism evidence="2 3">
    <name type="scientific">Solanum commersonii</name>
    <name type="common">Commerson's wild potato</name>
    <name type="synonym">Commerson's nightshade</name>
    <dbReference type="NCBI Taxonomy" id="4109"/>
    <lineage>
        <taxon>Eukaryota</taxon>
        <taxon>Viridiplantae</taxon>
        <taxon>Streptophyta</taxon>
        <taxon>Embryophyta</taxon>
        <taxon>Tracheophyta</taxon>
        <taxon>Spermatophyta</taxon>
        <taxon>Magnoliopsida</taxon>
        <taxon>eudicotyledons</taxon>
        <taxon>Gunneridae</taxon>
        <taxon>Pentapetalae</taxon>
        <taxon>asterids</taxon>
        <taxon>lamiids</taxon>
        <taxon>Solanales</taxon>
        <taxon>Solanaceae</taxon>
        <taxon>Solanoideae</taxon>
        <taxon>Solaneae</taxon>
        <taxon>Solanum</taxon>
    </lineage>
</organism>
<reference evidence="2 3" key="1">
    <citation type="submission" date="2020-09" db="EMBL/GenBank/DDBJ databases">
        <title>De no assembly of potato wild relative species, Solanum commersonii.</title>
        <authorList>
            <person name="Cho K."/>
        </authorList>
    </citation>
    <scope>NUCLEOTIDE SEQUENCE [LARGE SCALE GENOMIC DNA]</scope>
    <source>
        <strain evidence="2">LZ3.2</strain>
        <tissue evidence="2">Leaf</tissue>
    </source>
</reference>
<sequence>QQGGARQEVIDTLRIREFLRINPPSFTGLSITKDPESFVEKLKKVFELMHIADTERIKIDAYQLKNVARTWFDHKIEEEKLRDREEFRNKKAKTSGNKSRQQRNNMYRSSFQQKQKGIAPSTASAPAPKNKGDYNS</sequence>
<dbReference type="EMBL" id="JACXVP010000001">
    <property type="protein sequence ID" value="KAG5632053.1"/>
    <property type="molecule type" value="Genomic_DNA"/>
</dbReference>
<feature type="non-terminal residue" evidence="2">
    <location>
        <position position="136"/>
    </location>
</feature>